<dbReference type="OrthoDB" id="1655249at2"/>
<accession>A0A2W7MFX4</accession>
<keyword evidence="1" id="KW-0812">Transmembrane</keyword>
<keyword evidence="3" id="KW-1185">Reference proteome</keyword>
<evidence type="ECO:0000313" key="3">
    <source>
        <dbReference type="Proteomes" id="UP000248646"/>
    </source>
</evidence>
<dbReference type="PANTHER" id="PTHR41307">
    <property type="entry name" value="MEMBRANE PROTEIN-RELATED"/>
    <property type="match status" value="1"/>
</dbReference>
<dbReference type="SUPFAM" id="SSF158560">
    <property type="entry name" value="BH3980-like"/>
    <property type="match status" value="1"/>
</dbReference>
<keyword evidence="1" id="KW-1133">Transmembrane helix</keyword>
<feature type="transmembrane region" description="Helical" evidence="1">
    <location>
        <begin position="129"/>
        <end position="151"/>
    </location>
</feature>
<reference evidence="2 3" key="1">
    <citation type="submission" date="2018-06" db="EMBL/GenBank/DDBJ databases">
        <title>Genomic Encyclopedia of Type Strains, Phase IV (KMG-IV): sequencing the most valuable type-strain genomes for metagenomic binning, comparative biology and taxonomic classification.</title>
        <authorList>
            <person name="Goeker M."/>
        </authorList>
    </citation>
    <scope>NUCLEOTIDE SEQUENCE [LARGE SCALE GENOMIC DNA]</scope>
    <source>
        <strain evidence="2 3">DSM 5</strain>
    </source>
</reference>
<dbReference type="Proteomes" id="UP000248646">
    <property type="component" value="Unassembled WGS sequence"/>
</dbReference>
<dbReference type="PANTHER" id="PTHR41307:SF1">
    <property type="entry name" value="MEMBRANE PROTEIN"/>
    <property type="match status" value="1"/>
</dbReference>
<organism evidence="2 3">
    <name type="scientific">Psychrobacillus insolitus</name>
    <dbReference type="NCBI Taxonomy" id="1461"/>
    <lineage>
        <taxon>Bacteria</taxon>
        <taxon>Bacillati</taxon>
        <taxon>Bacillota</taxon>
        <taxon>Bacilli</taxon>
        <taxon>Bacillales</taxon>
        <taxon>Bacillaceae</taxon>
        <taxon>Psychrobacillus</taxon>
    </lineage>
</organism>
<sequence length="229" mass="26143">MRASELIEQNNQKREFLTEENEKYYSNLMIYIRTRLSLSEQQSEEVLMEMLEHLIEGQHDGKTARDIFGNDPKGYADEIISQLPPEEKRDLVKFFGQITINLIGWFLVMRSIAILLIGLTQEVDTTEYILPTIILVALILLLVALGVKVIFTLINRSAFDENTNEKMQMIKAGLYGAVEFLVIIVASYFIKDFGPSFEFPWTVSLGIGAILLLISWLMKKSINYNPSAP</sequence>
<feature type="transmembrane region" description="Helical" evidence="1">
    <location>
        <begin position="201"/>
        <end position="218"/>
    </location>
</feature>
<dbReference type="Pfam" id="PF06570">
    <property type="entry name" value="DUF1129"/>
    <property type="match status" value="1"/>
</dbReference>
<name>A0A2W7MFX4_9BACI</name>
<evidence type="ECO:0000256" key="1">
    <source>
        <dbReference type="SAM" id="Phobius"/>
    </source>
</evidence>
<feature type="transmembrane region" description="Helical" evidence="1">
    <location>
        <begin position="172"/>
        <end position="189"/>
    </location>
</feature>
<keyword evidence="1" id="KW-0472">Membrane</keyword>
<dbReference type="InterPro" id="IPR009214">
    <property type="entry name" value="DUF1129"/>
</dbReference>
<comment type="caution">
    <text evidence="2">The sequence shown here is derived from an EMBL/GenBank/DDBJ whole genome shotgun (WGS) entry which is preliminary data.</text>
</comment>
<protein>
    <submittedName>
        <fullName evidence="2">Putative membrane-anchored protein</fullName>
    </submittedName>
</protein>
<dbReference type="AlphaFoldDB" id="A0A2W7MFX4"/>
<proteinExistence type="predicted"/>
<dbReference type="RefSeq" id="WP_111439191.1">
    <property type="nucleotide sequence ID" value="NZ_QKZI01000002.1"/>
</dbReference>
<dbReference type="EMBL" id="QKZI01000002">
    <property type="protein sequence ID" value="PZX05743.1"/>
    <property type="molecule type" value="Genomic_DNA"/>
</dbReference>
<gene>
    <name evidence="2" type="ORF">C7437_102204</name>
</gene>
<evidence type="ECO:0000313" key="2">
    <source>
        <dbReference type="EMBL" id="PZX05743.1"/>
    </source>
</evidence>
<dbReference type="Gene3D" id="1.10.1900.10">
    <property type="entry name" value="c-terminal domain of poly(a) binding protein"/>
    <property type="match status" value="1"/>
</dbReference>
<feature type="transmembrane region" description="Helical" evidence="1">
    <location>
        <begin position="98"/>
        <end position="117"/>
    </location>
</feature>